<reference evidence="1 2" key="1">
    <citation type="submission" date="2023-11" db="EMBL/GenBank/DDBJ databases">
        <authorList>
            <person name="Ouyang M.-Y."/>
        </authorList>
    </citation>
    <scope>NUCLEOTIDE SEQUENCE [LARGE SCALE GENOMIC DNA]</scope>
    <source>
        <strain evidence="1 2">OY6</strain>
    </source>
</reference>
<evidence type="ECO:0000313" key="2">
    <source>
        <dbReference type="Proteomes" id="UP001284537"/>
    </source>
</evidence>
<dbReference type="RefSeq" id="WP_319963066.1">
    <property type="nucleotide sequence ID" value="NZ_JAXARY010000032.1"/>
</dbReference>
<accession>A0ABU4UL55</accession>
<sequence>MMLDNKQNGFDYDVAVVGGGPAGSTAATLLAQYGHKVLLLESGRHPRFHIGESMLPFSEPVIQRLGIDWSAGNLSKSGAVFIDEATEQRMYFPLAINRKTYQIERAPFDQMLFENAGKHGVDTHQDEKVLDVACQPAGVDIVSDKGQYHCRYLIDATGRSALMGRKDKAIRRIDNLGKFAVYTHFENIQPGEEADELFRSGNIYVPVVDIGWIWIIPLAERRLSVGLVVQKERPKDCDAEELLRRYLAASPLLSRLITGAAQFAPVRVEADFSYTNQSRYGVRYACCGDAAGFLDPVFSSGVFLAFTSAARVADRVHVGLSDGREADPELHTEDDDQYLLGFNTMRLFVERFYQSNIVHNLFFEADRDPDLKAQIAQLLAGDLWVDDNKLQQSLLAGRRSVS</sequence>
<dbReference type="InterPro" id="IPR036188">
    <property type="entry name" value="FAD/NAD-bd_sf"/>
</dbReference>
<dbReference type="GO" id="GO:0016491">
    <property type="term" value="F:oxidoreductase activity"/>
    <property type="evidence" value="ECO:0007669"/>
    <property type="project" value="UniProtKB-KW"/>
</dbReference>
<proteinExistence type="predicted"/>
<dbReference type="Proteomes" id="UP001284537">
    <property type="component" value="Unassembled WGS sequence"/>
</dbReference>
<keyword evidence="2" id="KW-1185">Reference proteome</keyword>
<dbReference type="SUPFAM" id="SSF51905">
    <property type="entry name" value="FAD/NAD(P)-binding domain"/>
    <property type="match status" value="1"/>
</dbReference>
<name>A0ABU4UL55_9GAMM</name>
<dbReference type="EMBL" id="JAXARY010000032">
    <property type="protein sequence ID" value="MDX8130143.1"/>
    <property type="molecule type" value="Genomic_DNA"/>
</dbReference>
<comment type="caution">
    <text evidence="1">The sequence shown here is derived from an EMBL/GenBank/DDBJ whole genome shotgun (WGS) entry which is preliminary data.</text>
</comment>
<dbReference type="PRINTS" id="PR00420">
    <property type="entry name" value="RNGMNOXGNASE"/>
</dbReference>
<protein>
    <submittedName>
        <fullName evidence="1">NAD(P)/FAD-dependent oxidoreductase</fullName>
        <ecNumber evidence="1">1.-.-.-</ecNumber>
    </submittedName>
</protein>
<dbReference type="PANTHER" id="PTHR43747:SF1">
    <property type="entry name" value="SLR1998 PROTEIN"/>
    <property type="match status" value="1"/>
</dbReference>
<organism evidence="1 2">
    <name type="scientific">Methylomonas defluvii</name>
    <dbReference type="NCBI Taxonomy" id="3045149"/>
    <lineage>
        <taxon>Bacteria</taxon>
        <taxon>Pseudomonadati</taxon>
        <taxon>Pseudomonadota</taxon>
        <taxon>Gammaproteobacteria</taxon>
        <taxon>Methylococcales</taxon>
        <taxon>Methylococcaceae</taxon>
        <taxon>Methylomonas</taxon>
    </lineage>
</organism>
<dbReference type="PANTHER" id="PTHR43747">
    <property type="entry name" value="FAD-BINDING PROTEIN"/>
    <property type="match status" value="1"/>
</dbReference>
<dbReference type="Pfam" id="PF04820">
    <property type="entry name" value="Trp_halogenase"/>
    <property type="match status" value="2"/>
</dbReference>
<keyword evidence="1" id="KW-0560">Oxidoreductase</keyword>
<gene>
    <name evidence="1" type="ORF">QLH52_22830</name>
</gene>
<dbReference type="InterPro" id="IPR006905">
    <property type="entry name" value="Flavin_halogenase"/>
</dbReference>
<dbReference type="Gene3D" id="3.50.50.60">
    <property type="entry name" value="FAD/NAD(P)-binding domain"/>
    <property type="match status" value="1"/>
</dbReference>
<dbReference type="InterPro" id="IPR050816">
    <property type="entry name" value="Flavin-dep_Halogenase_NPB"/>
</dbReference>
<dbReference type="EC" id="1.-.-.-" evidence="1"/>
<evidence type="ECO:0000313" key="1">
    <source>
        <dbReference type="EMBL" id="MDX8130143.1"/>
    </source>
</evidence>